<feature type="non-terminal residue" evidence="1">
    <location>
        <position position="47"/>
    </location>
</feature>
<organism evidence="1 2">
    <name type="scientific">Candidatus Sherwoodlollariibacterium unditelluris</name>
    <dbReference type="NCBI Taxonomy" id="1974757"/>
    <lineage>
        <taxon>Bacteria</taxon>
        <taxon>Pseudomonadati</taxon>
        <taxon>Candidatus Omnitrophota</taxon>
        <taxon>Candidatus Sherwoodlollariibacterium</taxon>
    </lineage>
</organism>
<dbReference type="Gene3D" id="1.10.150.280">
    <property type="entry name" value="AF1531-like domain"/>
    <property type="match status" value="1"/>
</dbReference>
<dbReference type="AlphaFoldDB" id="A0A2G9YK80"/>
<accession>A0A2G9YK80</accession>
<feature type="non-terminal residue" evidence="1">
    <location>
        <position position="1"/>
    </location>
</feature>
<evidence type="ECO:0000313" key="1">
    <source>
        <dbReference type="EMBL" id="PIP19639.1"/>
    </source>
</evidence>
<dbReference type="Proteomes" id="UP000231292">
    <property type="component" value="Unassembled WGS sequence"/>
</dbReference>
<evidence type="ECO:0000313" key="2">
    <source>
        <dbReference type="Proteomes" id="UP000231292"/>
    </source>
</evidence>
<protein>
    <submittedName>
        <fullName evidence="1">Uncharacterized protein</fullName>
    </submittedName>
</protein>
<dbReference type="Pfam" id="PF12836">
    <property type="entry name" value="HHH_3"/>
    <property type="match status" value="1"/>
</dbReference>
<proteinExistence type="predicted"/>
<dbReference type="EMBL" id="PCRK01000035">
    <property type="protein sequence ID" value="PIP19639.1"/>
    <property type="molecule type" value="Genomic_DNA"/>
</dbReference>
<dbReference type="SUPFAM" id="SSF47781">
    <property type="entry name" value="RuvA domain 2-like"/>
    <property type="match status" value="1"/>
</dbReference>
<dbReference type="InterPro" id="IPR010994">
    <property type="entry name" value="RuvA_2-like"/>
</dbReference>
<gene>
    <name evidence="1" type="ORF">COX41_01875</name>
</gene>
<reference evidence="1 2" key="1">
    <citation type="submission" date="2017-09" db="EMBL/GenBank/DDBJ databases">
        <title>Depth-based differentiation of microbial function through sediment-hosted aquifers and enrichment of novel symbionts in the deep terrestrial subsurface.</title>
        <authorList>
            <person name="Probst A.J."/>
            <person name="Ladd B."/>
            <person name="Jarett J.K."/>
            <person name="Geller-Mcgrath D.E."/>
            <person name="Sieber C.M."/>
            <person name="Emerson J.B."/>
            <person name="Anantharaman K."/>
            <person name="Thomas B.C."/>
            <person name="Malmstrom R."/>
            <person name="Stieglmeier M."/>
            <person name="Klingl A."/>
            <person name="Woyke T."/>
            <person name="Ryan C.M."/>
            <person name="Banfield J.F."/>
        </authorList>
    </citation>
    <scope>NUCLEOTIDE SEQUENCE [LARGE SCALE GENOMIC DNA]</scope>
    <source>
        <strain evidence="1">CG23_combo_of_CG06-09_8_20_14_all_41_10</strain>
    </source>
</reference>
<comment type="caution">
    <text evidence="1">The sequence shown here is derived from an EMBL/GenBank/DDBJ whole genome shotgun (WGS) entry which is preliminary data.</text>
</comment>
<name>A0A2G9YK80_9BACT</name>
<sequence>SLAYFSDRVGKINLNTAGKKLLMRISGIGEKFAQRIIELRENQGNFS</sequence>